<feature type="signal peptide" evidence="1">
    <location>
        <begin position="1"/>
        <end position="24"/>
    </location>
</feature>
<dbReference type="Proteomes" id="UP001595973">
    <property type="component" value="Unassembled WGS sequence"/>
</dbReference>
<keyword evidence="3" id="KW-1185">Reference proteome</keyword>
<dbReference type="RefSeq" id="WP_380717081.1">
    <property type="nucleotide sequence ID" value="NZ_JBHSGI010000005.1"/>
</dbReference>
<evidence type="ECO:0000313" key="2">
    <source>
        <dbReference type="EMBL" id="MFC4668739.1"/>
    </source>
</evidence>
<sequence>MNSRFGLAVIALVGSAICASAAQAECKGTNGRGWASGKGQGEFEMTTKDKSCKISYVGFIFENPKKRIEAMEVALTKAPSNGTVSIVPGKGLLYTPAAGFKGKDRFCTKNTTPEVKGQSLRGCITVTVR</sequence>
<dbReference type="Gene3D" id="2.60.40.3440">
    <property type="match status" value="1"/>
</dbReference>
<protein>
    <submittedName>
        <fullName evidence="2">Ig-like domain-containing protein</fullName>
    </submittedName>
</protein>
<evidence type="ECO:0000313" key="3">
    <source>
        <dbReference type="Proteomes" id="UP001595973"/>
    </source>
</evidence>
<name>A0ABV9KFL0_9RHOB</name>
<dbReference type="EMBL" id="JBHSGI010000005">
    <property type="protein sequence ID" value="MFC4668739.1"/>
    <property type="molecule type" value="Genomic_DNA"/>
</dbReference>
<evidence type="ECO:0000256" key="1">
    <source>
        <dbReference type="SAM" id="SignalP"/>
    </source>
</evidence>
<reference evidence="3" key="1">
    <citation type="journal article" date="2019" name="Int. J. Syst. Evol. Microbiol.">
        <title>The Global Catalogue of Microorganisms (GCM) 10K type strain sequencing project: providing services to taxonomists for standard genome sequencing and annotation.</title>
        <authorList>
            <consortium name="The Broad Institute Genomics Platform"/>
            <consortium name="The Broad Institute Genome Sequencing Center for Infectious Disease"/>
            <person name="Wu L."/>
            <person name="Ma J."/>
        </authorList>
    </citation>
    <scope>NUCLEOTIDE SEQUENCE [LARGE SCALE GENOMIC DNA]</scope>
    <source>
        <strain evidence="3">CGMCC 4.7283</strain>
    </source>
</reference>
<accession>A0ABV9KFL0</accession>
<gene>
    <name evidence="2" type="ORF">ACFO5X_09250</name>
</gene>
<keyword evidence="1" id="KW-0732">Signal</keyword>
<proteinExistence type="predicted"/>
<comment type="caution">
    <text evidence="2">The sequence shown here is derived from an EMBL/GenBank/DDBJ whole genome shotgun (WGS) entry which is preliminary data.</text>
</comment>
<organism evidence="2 3">
    <name type="scientific">Seohaeicola nanhaiensis</name>
    <dbReference type="NCBI Taxonomy" id="1387282"/>
    <lineage>
        <taxon>Bacteria</taxon>
        <taxon>Pseudomonadati</taxon>
        <taxon>Pseudomonadota</taxon>
        <taxon>Alphaproteobacteria</taxon>
        <taxon>Rhodobacterales</taxon>
        <taxon>Roseobacteraceae</taxon>
        <taxon>Seohaeicola</taxon>
    </lineage>
</organism>
<feature type="chain" id="PRO_5046202710" evidence="1">
    <location>
        <begin position="25"/>
        <end position="129"/>
    </location>
</feature>